<protein>
    <submittedName>
        <fullName evidence="1">Unannotated protein</fullName>
    </submittedName>
</protein>
<accession>A0A6J6EK76</accession>
<organism evidence="1">
    <name type="scientific">freshwater metagenome</name>
    <dbReference type="NCBI Taxonomy" id="449393"/>
    <lineage>
        <taxon>unclassified sequences</taxon>
        <taxon>metagenomes</taxon>
        <taxon>ecological metagenomes</taxon>
    </lineage>
</organism>
<proteinExistence type="predicted"/>
<dbReference type="EMBL" id="CAEZTK010000107">
    <property type="protein sequence ID" value="CAB4575799.1"/>
    <property type="molecule type" value="Genomic_DNA"/>
</dbReference>
<name>A0A6J6EK76_9ZZZZ</name>
<evidence type="ECO:0000313" key="1">
    <source>
        <dbReference type="EMBL" id="CAB4575799.1"/>
    </source>
</evidence>
<dbReference type="SUPFAM" id="SSF55486">
    <property type="entry name" value="Metalloproteases ('zincins'), catalytic domain"/>
    <property type="match status" value="1"/>
</dbReference>
<gene>
    <name evidence="1" type="ORF">UFOPK1643_01027</name>
</gene>
<reference evidence="1" key="1">
    <citation type="submission" date="2020-05" db="EMBL/GenBank/DDBJ databases">
        <authorList>
            <person name="Chiriac C."/>
            <person name="Salcher M."/>
            <person name="Ghai R."/>
            <person name="Kavagutti S V."/>
        </authorList>
    </citation>
    <scope>NUCLEOTIDE SEQUENCE</scope>
</reference>
<sequence>MKRILVAIISLALTASFVPVATAANAQNNWSTTQKIIYVGLTPKDQPNFWTAEKEGITTETSGQTMLSYAKNTVDEAITFWKQTTRGKMKFGVSRFVIGKAGTAIKHCNDAADKKLAMKIAGLKSIPIGTHLVTVNINDSCGYAGLGEQGGNSLLLKSFGTTTLIHELGHNFYFYHSSLLICDKSDFTKFNATNCSVEEYGDFRDLMGNDDWCPSATLSATQRATTFAIPKAIDLTIGVDTTVDESRLSTDRIVYQFKYKSIWYFFEYYIPGEDRCMFISSFLDKPQLQVRMAGPAWAKAKGSAIGPMLIQRRDADLPKSVVNLDPDSLEDNMVLTGFLEGEQFQLPGAPYVLTVKSTGTTSAVFTLTKS</sequence>
<dbReference type="AlphaFoldDB" id="A0A6J6EK76"/>